<dbReference type="PANTHER" id="PTHR42877:SF8">
    <property type="entry name" value="MONOOXYGENASE"/>
    <property type="match status" value="1"/>
</dbReference>
<dbReference type="AlphaFoldDB" id="A0A6A6DDY3"/>
<name>A0A6A6DDY3_9PEZI</name>
<evidence type="ECO:0000313" key="3">
    <source>
        <dbReference type="Proteomes" id="UP000800200"/>
    </source>
</evidence>
<dbReference type="InterPro" id="IPR051209">
    <property type="entry name" value="FAD-bind_Monooxygenase_sf"/>
</dbReference>
<evidence type="ECO:0008006" key="4">
    <source>
        <dbReference type="Google" id="ProtNLM"/>
    </source>
</evidence>
<keyword evidence="3" id="KW-1185">Reference proteome</keyword>
<dbReference type="SUPFAM" id="SSF51905">
    <property type="entry name" value="FAD/NAD(P)-binding domain"/>
    <property type="match status" value="2"/>
</dbReference>
<organism evidence="2 3">
    <name type="scientific">Zopfia rhizophila CBS 207.26</name>
    <dbReference type="NCBI Taxonomy" id="1314779"/>
    <lineage>
        <taxon>Eukaryota</taxon>
        <taxon>Fungi</taxon>
        <taxon>Dikarya</taxon>
        <taxon>Ascomycota</taxon>
        <taxon>Pezizomycotina</taxon>
        <taxon>Dothideomycetes</taxon>
        <taxon>Dothideomycetes incertae sedis</taxon>
        <taxon>Zopfiaceae</taxon>
        <taxon>Zopfia</taxon>
    </lineage>
</organism>
<comment type="similarity">
    <text evidence="1">Belongs to the FAD-binding monooxygenase family.</text>
</comment>
<evidence type="ECO:0000313" key="2">
    <source>
        <dbReference type="EMBL" id="KAF2176429.1"/>
    </source>
</evidence>
<accession>A0A6A6DDY3</accession>
<gene>
    <name evidence="2" type="ORF">K469DRAFT_760317</name>
</gene>
<protein>
    <recommendedName>
        <fullName evidence="4">FAD/NAD(P)-binding domain-containing protein</fullName>
    </recommendedName>
</protein>
<sequence>MTVLNDISRHDHGIEMDGATLHGPGRAVHTNATNATKQSHGTQRDPYSGLLNQWHSQPTTVRVIHLGASATGLCAAYKMRNKIQTYELVRYEKNDSIRADLVQEYVPRMCVGCYSPGILECLKKFYRDQNLSEFVKLEHRVVAARWHEDKGQWEVEVEHNGQTMTDWCHILMNGSELLNKWRSSVAYSNKRVAVLGTGSTSIQTVPQVQKVTSQVKCFLISPTWIAPPVPRVSVEAPTPEYPIPEEISNSLVRQYFYKEHEIKHLETNPDPHLYYRKQIEITEASHLVEYYMKSEMIKRLGNHSELVEKLIPSWPVACRRLTTGDGNLEALIKPTVSCNFLEIESIDKSGLTTTDGQHHEVDVRSPLPQYYLGIGAPGFPNYWVMNGPRRNLGNGTVLPCFEVQIEYVIEAAKKIQTERIRAMDIRGDITDKLNEYVDKWMETSVFCCHYKSWYENNTVDRKAMCSGGSLIRFSIHYLKTLKMPRWGHHNIRYSDDDPWSFLGNGRIKAEVEDNFEGMPPYIRNSDHPWEIM</sequence>
<evidence type="ECO:0000256" key="1">
    <source>
        <dbReference type="ARBA" id="ARBA00010139"/>
    </source>
</evidence>
<dbReference type="InterPro" id="IPR036188">
    <property type="entry name" value="FAD/NAD-bd_sf"/>
</dbReference>
<reference evidence="2" key="1">
    <citation type="journal article" date="2020" name="Stud. Mycol.">
        <title>101 Dothideomycetes genomes: a test case for predicting lifestyles and emergence of pathogens.</title>
        <authorList>
            <person name="Haridas S."/>
            <person name="Albert R."/>
            <person name="Binder M."/>
            <person name="Bloem J."/>
            <person name="Labutti K."/>
            <person name="Salamov A."/>
            <person name="Andreopoulos B."/>
            <person name="Baker S."/>
            <person name="Barry K."/>
            <person name="Bills G."/>
            <person name="Bluhm B."/>
            <person name="Cannon C."/>
            <person name="Castanera R."/>
            <person name="Culley D."/>
            <person name="Daum C."/>
            <person name="Ezra D."/>
            <person name="Gonzalez J."/>
            <person name="Henrissat B."/>
            <person name="Kuo A."/>
            <person name="Liang C."/>
            <person name="Lipzen A."/>
            <person name="Lutzoni F."/>
            <person name="Magnuson J."/>
            <person name="Mondo S."/>
            <person name="Nolan M."/>
            <person name="Ohm R."/>
            <person name="Pangilinan J."/>
            <person name="Park H.-J."/>
            <person name="Ramirez L."/>
            <person name="Alfaro M."/>
            <person name="Sun H."/>
            <person name="Tritt A."/>
            <person name="Yoshinaga Y."/>
            <person name="Zwiers L.-H."/>
            <person name="Turgeon B."/>
            <person name="Goodwin S."/>
            <person name="Spatafora J."/>
            <person name="Crous P."/>
            <person name="Grigoriev I."/>
        </authorList>
    </citation>
    <scope>NUCLEOTIDE SEQUENCE</scope>
    <source>
        <strain evidence="2">CBS 207.26</strain>
    </source>
</reference>
<dbReference type="Proteomes" id="UP000800200">
    <property type="component" value="Unassembled WGS sequence"/>
</dbReference>
<dbReference type="PANTHER" id="PTHR42877">
    <property type="entry name" value="L-ORNITHINE N(5)-MONOOXYGENASE-RELATED"/>
    <property type="match status" value="1"/>
</dbReference>
<proteinExistence type="inferred from homology"/>
<dbReference type="Gene3D" id="3.50.50.60">
    <property type="entry name" value="FAD/NAD(P)-binding domain"/>
    <property type="match status" value="2"/>
</dbReference>
<dbReference type="OrthoDB" id="74360at2759"/>
<dbReference type="EMBL" id="ML994709">
    <property type="protein sequence ID" value="KAF2176429.1"/>
    <property type="molecule type" value="Genomic_DNA"/>
</dbReference>